<dbReference type="PANTHER" id="PTHR46835">
    <property type="entry name" value="BASIC-LEUCINE ZIPPER (BZIP) TRANSCRIPTION FACTOR FAMILY PROTEIN-RELATED"/>
    <property type="match status" value="1"/>
</dbReference>
<reference evidence="3" key="1">
    <citation type="submission" date="2019-08" db="EMBL/GenBank/DDBJ databases">
        <title>Reference gene set and small RNA set construction with multiple tissues from Davidia involucrata Baill.</title>
        <authorList>
            <person name="Yang H."/>
            <person name="Zhou C."/>
            <person name="Li G."/>
            <person name="Wang J."/>
            <person name="Gao P."/>
            <person name="Wang M."/>
            <person name="Wang R."/>
            <person name="Zhao Y."/>
        </authorList>
    </citation>
    <scope>NUCLEOTIDE SEQUENCE</scope>
    <source>
        <tissue evidence="3">Mixed with DoveR01_LX</tissue>
    </source>
</reference>
<protein>
    <recommendedName>
        <fullName evidence="4">BZIP domain-containing protein</fullName>
    </recommendedName>
</protein>
<accession>A0A5B7C6T0</accession>
<gene>
    <name evidence="3" type="ORF">Din_045855</name>
</gene>
<dbReference type="InterPro" id="IPR044797">
    <property type="entry name" value="At4g06598-like"/>
</dbReference>
<evidence type="ECO:0008006" key="4">
    <source>
        <dbReference type="Google" id="ProtNLM"/>
    </source>
</evidence>
<name>A0A5B7C6T0_DAVIN</name>
<sequence length="307" mass="34225">MSRQAHLPPRCPFQKKTITLPFNDPVSPTLCKDFQLYPQHHKSKSQSSILEEQPVWLDDLLSESDSNSKGIFHRRSASDSVTLLDGVVPLPSLTPVNDDENSGSSETNSEFESSCMYGPNSPRRKGKLSFPEKAIVSALSEYVSQNTMQHLDDDLCISGIAQIDSVQDTCGSAGGVNAETKPVKRHSGQRSRVRKLQYIAELEKTVDVFQTLESELAVRVASLLQQRVALSMENSKLKQQMARLQQEKLILDGQYQSLRKEVEKLKFHLAYSRNSNVSTNLRAGSAAEAVSLEATWQMLDMGRLDLN</sequence>
<evidence type="ECO:0000313" key="3">
    <source>
        <dbReference type="EMBL" id="MPA76414.1"/>
    </source>
</evidence>
<dbReference type="AlphaFoldDB" id="A0A5B7C6T0"/>
<dbReference type="PANTHER" id="PTHR46835:SF4">
    <property type="entry name" value="B-ZIP PROTEIN"/>
    <property type="match status" value="1"/>
</dbReference>
<evidence type="ECO:0000256" key="2">
    <source>
        <dbReference type="SAM" id="MobiDB-lite"/>
    </source>
</evidence>
<keyword evidence="1" id="KW-0175">Coiled coil</keyword>
<organism evidence="3">
    <name type="scientific">Davidia involucrata</name>
    <name type="common">Dove tree</name>
    <dbReference type="NCBI Taxonomy" id="16924"/>
    <lineage>
        <taxon>Eukaryota</taxon>
        <taxon>Viridiplantae</taxon>
        <taxon>Streptophyta</taxon>
        <taxon>Embryophyta</taxon>
        <taxon>Tracheophyta</taxon>
        <taxon>Spermatophyta</taxon>
        <taxon>Magnoliopsida</taxon>
        <taxon>eudicotyledons</taxon>
        <taxon>Gunneridae</taxon>
        <taxon>Pentapetalae</taxon>
        <taxon>asterids</taxon>
        <taxon>Cornales</taxon>
        <taxon>Nyssaceae</taxon>
        <taxon>Davidia</taxon>
    </lineage>
</organism>
<dbReference type="GO" id="GO:0005634">
    <property type="term" value="C:nucleus"/>
    <property type="evidence" value="ECO:0007669"/>
    <property type="project" value="UniProtKB-ARBA"/>
</dbReference>
<dbReference type="CDD" id="cd14703">
    <property type="entry name" value="bZIP_plant_RF2"/>
    <property type="match status" value="1"/>
</dbReference>
<feature type="compositionally biased region" description="Polar residues" evidence="2">
    <location>
        <begin position="102"/>
        <end position="112"/>
    </location>
</feature>
<proteinExistence type="predicted"/>
<dbReference type="EMBL" id="GHES01045855">
    <property type="protein sequence ID" value="MPA76414.1"/>
    <property type="molecule type" value="Transcribed_RNA"/>
</dbReference>
<dbReference type="Gene3D" id="1.20.5.170">
    <property type="match status" value="1"/>
</dbReference>
<feature type="region of interest" description="Disordered" evidence="2">
    <location>
        <begin position="90"/>
        <end position="126"/>
    </location>
</feature>
<feature type="coiled-coil region" evidence="1">
    <location>
        <begin position="220"/>
        <end position="261"/>
    </location>
</feature>
<dbReference type="InterPro" id="IPR044759">
    <property type="entry name" value="bZIP_RF2"/>
</dbReference>
<dbReference type="GO" id="GO:0003700">
    <property type="term" value="F:DNA-binding transcription factor activity"/>
    <property type="evidence" value="ECO:0007669"/>
    <property type="project" value="InterPro"/>
</dbReference>
<evidence type="ECO:0000256" key="1">
    <source>
        <dbReference type="SAM" id="Coils"/>
    </source>
</evidence>